<feature type="transmembrane region" description="Helical" evidence="5">
    <location>
        <begin position="370"/>
        <end position="386"/>
    </location>
</feature>
<keyword evidence="2 5" id="KW-0812">Transmembrane</keyword>
<evidence type="ECO:0000313" key="8">
    <source>
        <dbReference type="Proteomes" id="UP000176923"/>
    </source>
</evidence>
<dbReference type="PANTHER" id="PTHR37422:SF13">
    <property type="entry name" value="LIPOPOLYSACCHARIDE BIOSYNTHESIS PROTEIN PA4999-RELATED"/>
    <property type="match status" value="1"/>
</dbReference>
<reference evidence="7 8" key="1">
    <citation type="journal article" date="2016" name="Nat. Commun.">
        <title>Thousands of microbial genomes shed light on interconnected biogeochemical processes in an aquifer system.</title>
        <authorList>
            <person name="Anantharaman K."/>
            <person name="Brown C.T."/>
            <person name="Hug L.A."/>
            <person name="Sharon I."/>
            <person name="Castelle C.J."/>
            <person name="Probst A.J."/>
            <person name="Thomas B.C."/>
            <person name="Singh A."/>
            <person name="Wilkins M.J."/>
            <person name="Karaoz U."/>
            <person name="Brodie E.L."/>
            <person name="Williams K.H."/>
            <person name="Hubbard S.S."/>
            <person name="Banfield J.F."/>
        </authorList>
    </citation>
    <scope>NUCLEOTIDE SEQUENCE [LARGE SCALE GENOMIC DNA]</scope>
</reference>
<evidence type="ECO:0000256" key="2">
    <source>
        <dbReference type="ARBA" id="ARBA00022692"/>
    </source>
</evidence>
<gene>
    <name evidence="7" type="ORF">A3D77_02830</name>
</gene>
<evidence type="ECO:0000256" key="4">
    <source>
        <dbReference type="ARBA" id="ARBA00023136"/>
    </source>
</evidence>
<dbReference type="EMBL" id="MFJL01000022">
    <property type="protein sequence ID" value="OGG15607.1"/>
    <property type="molecule type" value="Genomic_DNA"/>
</dbReference>
<dbReference type="Pfam" id="PF04932">
    <property type="entry name" value="Wzy_C"/>
    <property type="match status" value="1"/>
</dbReference>
<feature type="transmembrane region" description="Helical" evidence="5">
    <location>
        <begin position="56"/>
        <end position="75"/>
    </location>
</feature>
<feature type="transmembrane region" description="Helical" evidence="5">
    <location>
        <begin position="398"/>
        <end position="419"/>
    </location>
</feature>
<dbReference type="AlphaFoldDB" id="A0A1F5ZU62"/>
<comment type="caution">
    <text evidence="7">The sequence shown here is derived from an EMBL/GenBank/DDBJ whole genome shotgun (WGS) entry which is preliminary data.</text>
</comment>
<proteinExistence type="predicted"/>
<name>A0A1F5ZU62_9BACT</name>
<protein>
    <recommendedName>
        <fullName evidence="6">O-antigen ligase-related domain-containing protein</fullName>
    </recommendedName>
</protein>
<keyword evidence="3 5" id="KW-1133">Transmembrane helix</keyword>
<comment type="subcellular location">
    <subcellularLocation>
        <location evidence="1">Membrane</location>
        <topology evidence="1">Multi-pass membrane protein</topology>
    </subcellularLocation>
</comment>
<dbReference type="PANTHER" id="PTHR37422">
    <property type="entry name" value="TEICHURONIC ACID BIOSYNTHESIS PROTEIN TUAE"/>
    <property type="match status" value="1"/>
</dbReference>
<feature type="transmembrane region" description="Helical" evidence="5">
    <location>
        <begin position="318"/>
        <end position="341"/>
    </location>
</feature>
<evidence type="ECO:0000256" key="1">
    <source>
        <dbReference type="ARBA" id="ARBA00004141"/>
    </source>
</evidence>
<evidence type="ECO:0000259" key="6">
    <source>
        <dbReference type="Pfam" id="PF04932"/>
    </source>
</evidence>
<keyword evidence="4 5" id="KW-0472">Membrane</keyword>
<accession>A0A1F5ZU62</accession>
<evidence type="ECO:0000256" key="3">
    <source>
        <dbReference type="ARBA" id="ARBA00022989"/>
    </source>
</evidence>
<evidence type="ECO:0000256" key="5">
    <source>
        <dbReference type="SAM" id="Phobius"/>
    </source>
</evidence>
<feature type="transmembrane region" description="Helical" evidence="5">
    <location>
        <begin position="111"/>
        <end position="130"/>
    </location>
</feature>
<organism evidence="7 8">
    <name type="scientific">Candidatus Gottesmanbacteria bacterium RIFCSPHIGHO2_02_FULL_39_11</name>
    <dbReference type="NCBI Taxonomy" id="1798382"/>
    <lineage>
        <taxon>Bacteria</taxon>
        <taxon>Candidatus Gottesmaniibacteriota</taxon>
    </lineage>
</organism>
<feature type="domain" description="O-antigen ligase-related" evidence="6">
    <location>
        <begin position="182"/>
        <end position="335"/>
    </location>
</feature>
<evidence type="ECO:0000313" key="7">
    <source>
        <dbReference type="EMBL" id="OGG15607.1"/>
    </source>
</evidence>
<feature type="transmembrane region" description="Helical" evidence="5">
    <location>
        <begin position="150"/>
        <end position="169"/>
    </location>
</feature>
<feature type="transmembrane region" description="Helical" evidence="5">
    <location>
        <begin position="81"/>
        <end position="99"/>
    </location>
</feature>
<feature type="transmembrane region" description="Helical" evidence="5">
    <location>
        <begin position="223"/>
        <end position="242"/>
    </location>
</feature>
<dbReference type="GO" id="GO:0016020">
    <property type="term" value="C:membrane"/>
    <property type="evidence" value="ECO:0007669"/>
    <property type="project" value="UniProtKB-SubCell"/>
</dbReference>
<dbReference type="Proteomes" id="UP000176923">
    <property type="component" value="Unassembled WGS sequence"/>
</dbReference>
<feature type="transmembrane region" description="Helical" evidence="5">
    <location>
        <begin position="347"/>
        <end position="363"/>
    </location>
</feature>
<feature type="transmembrane region" description="Helical" evidence="5">
    <location>
        <begin position="176"/>
        <end position="194"/>
    </location>
</feature>
<dbReference type="InterPro" id="IPR007016">
    <property type="entry name" value="O-antigen_ligase-rel_domated"/>
</dbReference>
<feature type="transmembrane region" description="Helical" evidence="5">
    <location>
        <begin position="27"/>
        <end position="44"/>
    </location>
</feature>
<sequence length="568" mass="65557">MVLFLQLIFIIPLLLEGIGFNGIHDTIYYLYFLFPSVLFFISFLKRKKLYFPKRVTLLFSLFASSSFVSTFGFSADVQRSFELTLFYISSFLIFIFFYNHKKDGEQIIDASIIWGSVFFVTYFLILLTPIKTIPFLAEPIGGYQLVVSNFGSHNHLGDYLGLFIIFLIYQAITKKIKVFGIFIVLVLPFFLLSYSRSSYNALLLTGLYYGIVRRKNSIKGKKIPFVFGVMGIILLFFSVFTVRESRSIPILKSTNDIFSSYLNLGYKELLSKRPEYIMQSIKSFYANSFFGVGPGNYGYASSLHFSHPLWWSETSHNLFLDVLVENGLPAVICFALFIFFILKSGRGTNLVYPLLFIYLLLVFQTDYTYRIYSLFILFMILAGIIYKEEKEMDGSFVYGTTSLILHLALILVITSRIFLHADKPHLSVYAYPLSKQAYQSAIITEDRVGNNSGAFRLARMYEWVGSYDIRTLEFLGHFYEENHNKEKALKLFEKANQMEGFSSFVTVKKIYLLKKEVSQEKKAKEFLESAFAKLKQQDTMSNLPDEIKTQITDFCKENETDICAKTGW</sequence>
<dbReference type="InterPro" id="IPR051533">
    <property type="entry name" value="WaaL-like"/>
</dbReference>